<dbReference type="AlphaFoldDB" id="A0AAJ6ZPA7"/>
<dbReference type="Proteomes" id="UP000694872">
    <property type="component" value="Unplaced"/>
</dbReference>
<proteinExistence type="inferred from homology"/>
<evidence type="ECO:0000256" key="2">
    <source>
        <dbReference type="SAM" id="MobiDB-lite"/>
    </source>
</evidence>
<feature type="domain" description="IC97/Casc1 N-terminal" evidence="4">
    <location>
        <begin position="154"/>
        <end position="347"/>
    </location>
</feature>
<dbReference type="PANTHER" id="PTHR20929:SF11">
    <property type="entry name" value="DYNEIN AXONEMAL INTERMEDIATE CHAIN 7"/>
    <property type="match status" value="1"/>
</dbReference>
<evidence type="ECO:0000256" key="1">
    <source>
        <dbReference type="ARBA" id="ARBA00024332"/>
    </source>
</evidence>
<dbReference type="InterPro" id="IPR023247">
    <property type="entry name" value="IC97/Dnai7-like"/>
</dbReference>
<feature type="compositionally biased region" description="Acidic residues" evidence="2">
    <location>
        <begin position="86"/>
        <end position="104"/>
    </location>
</feature>
<protein>
    <submittedName>
        <fullName evidence="5">Axonemal 84 kDa protein-like isoform X1</fullName>
    </submittedName>
</protein>
<dbReference type="RefSeq" id="XP_013176702.1">
    <property type="nucleotide sequence ID" value="XM_013321248.1"/>
</dbReference>
<dbReference type="Pfam" id="PF15927">
    <property type="entry name" value="Casc1_N"/>
    <property type="match status" value="1"/>
</dbReference>
<gene>
    <name evidence="5" type="primary">LOC106124514</name>
</gene>
<feature type="compositionally biased region" description="Basic residues" evidence="2">
    <location>
        <begin position="108"/>
        <end position="119"/>
    </location>
</feature>
<organism evidence="5">
    <name type="scientific">Papilio xuthus</name>
    <name type="common">Asian swallowtail butterfly</name>
    <dbReference type="NCBI Taxonomy" id="66420"/>
    <lineage>
        <taxon>Eukaryota</taxon>
        <taxon>Metazoa</taxon>
        <taxon>Ecdysozoa</taxon>
        <taxon>Arthropoda</taxon>
        <taxon>Hexapoda</taxon>
        <taxon>Insecta</taxon>
        <taxon>Pterygota</taxon>
        <taxon>Neoptera</taxon>
        <taxon>Endopterygota</taxon>
        <taxon>Lepidoptera</taxon>
        <taxon>Glossata</taxon>
        <taxon>Ditrysia</taxon>
        <taxon>Papilionoidea</taxon>
        <taxon>Papilionidae</taxon>
        <taxon>Papilioninae</taxon>
        <taxon>Papilio</taxon>
    </lineage>
</organism>
<feature type="compositionally biased region" description="Basic and acidic residues" evidence="2">
    <location>
        <begin position="120"/>
        <end position="131"/>
    </location>
</feature>
<dbReference type="PANTHER" id="PTHR20929">
    <property type="entry name" value="LUNG ADENOMA SUSCEPTIBILITY 1-RELATED"/>
    <property type="match status" value="1"/>
</dbReference>
<sequence>MAKKDKKKNERAEPPEAEVLEETLVATTELEQPPEEVQYTDTSYTSASFESLPPPVEEIKPKKKKGKKGKVEEVAVAKKTTSSFDWSDESIPDAEEPPVEEEEDQSKLKKRGKKGKKDKKKEEIPEFEKPPNWRKMNKKDRDNWLLQRIEEWRAEKEAEKQAILAGAKEKRLAEARARAALMVKDKEHMEVRKDLLRKTVNLFQKFEQQKLEFEKRKNLRAEWHQYLRCDGLPDPRVVTQMNTYLHLWRQQDMCDDNDLDRRCLEVLPMLDLLDEITADTRQYTDSQIRNFNEVRVALREELSNAIQFASYTLLRDLEHRFQWPSIKLTTYEREFKGLRLNFWVAVRMPTRKPKPVEPEPEPVELSFPAMKVAIKLPKIIDGSCACVRAARSLVDLLSERSRTFPLAADLNNRYEDLFTFNVKEHELTYKLKAEQEEVRSKFYKDIAAKIKEIETFIKSNPFLKNEKEKEELDNLNMAEPQGLPDPRSFFIEQNELAFTKYLKQCNYKTKPGEINLRKYRVCGGILNVDLLTTPPQAKRMAGGISLTTLELPKRLQQSKYQVRYRAPSPPPPGVTRSPEEIEAEIKRVEAEYENLALVFIELPQEVMWSEPPVVCQWYEPRRLWMTTYINDYKFNEDKLTVQFRTGVLWPIGFATLRYSNLPYQGWDVRPDLESDGVIISVTGVCVSVTWLCCGSSVRLQWIANATTPALKDHFQKPYSVKKMIQIMREAACDFFPDFDAHNLVEGSCPKEWVGERHTYHAMAFLARAYNFQWSRWNATAGSRNIVMQIREAIDRKREGKFSLLHATPQHATILNCTELSQEFNLDPLAGLQILSHLLCSYMIKHDKIFAVLPGPVHSEPVVRVGGRASRTFPHEVQAGGDRVQHVD</sequence>
<reference evidence="5" key="1">
    <citation type="submission" date="2025-08" db="UniProtKB">
        <authorList>
            <consortium name="RefSeq"/>
        </authorList>
    </citation>
    <scope>IDENTIFICATION</scope>
</reference>
<dbReference type="InterPro" id="IPR022110">
    <property type="entry name" value="CASC1_C"/>
</dbReference>
<dbReference type="GO" id="GO:0008017">
    <property type="term" value="F:microtubule binding"/>
    <property type="evidence" value="ECO:0007669"/>
    <property type="project" value="TreeGrafter"/>
</dbReference>
<feature type="region of interest" description="Disordered" evidence="2">
    <location>
        <begin position="1"/>
        <end position="139"/>
    </location>
</feature>
<dbReference type="GeneID" id="106124514"/>
<dbReference type="KEGG" id="pxu:106124514"/>
<comment type="similarity">
    <text evidence="1">Belongs to the DNAI7 family.</text>
</comment>
<evidence type="ECO:0000313" key="5">
    <source>
        <dbReference type="RefSeq" id="XP_013176702.1"/>
    </source>
</evidence>
<feature type="compositionally biased region" description="Polar residues" evidence="2">
    <location>
        <begin position="39"/>
        <end position="49"/>
    </location>
</feature>
<dbReference type="PRINTS" id="PR02043">
    <property type="entry name" value="CANCERSCCP1"/>
</dbReference>
<evidence type="ECO:0000259" key="3">
    <source>
        <dbReference type="Pfam" id="PF12366"/>
    </source>
</evidence>
<dbReference type="GO" id="GO:0005930">
    <property type="term" value="C:axoneme"/>
    <property type="evidence" value="ECO:0007669"/>
    <property type="project" value="TreeGrafter"/>
</dbReference>
<accession>A0AAJ6ZPA7</accession>
<feature type="compositionally biased region" description="Low complexity" evidence="2">
    <location>
        <begin position="22"/>
        <end position="31"/>
    </location>
</feature>
<dbReference type="GO" id="GO:0048487">
    <property type="term" value="F:beta-tubulin binding"/>
    <property type="evidence" value="ECO:0007669"/>
    <property type="project" value="TreeGrafter"/>
</dbReference>
<dbReference type="InterPro" id="IPR031826">
    <property type="entry name" value="IC97/Casc1_N"/>
</dbReference>
<name>A0AAJ6ZPA7_PAPXU</name>
<dbReference type="Pfam" id="PF12366">
    <property type="entry name" value="Casc1_C"/>
    <property type="match status" value="1"/>
</dbReference>
<feature type="domain" description="CASC1 C-terminal" evidence="3">
    <location>
        <begin position="624"/>
        <end position="821"/>
    </location>
</feature>
<evidence type="ECO:0000259" key="4">
    <source>
        <dbReference type="Pfam" id="PF15927"/>
    </source>
</evidence>